<dbReference type="PANTHER" id="PTHR42693">
    <property type="entry name" value="ARYLSULFATASE FAMILY MEMBER"/>
    <property type="match status" value="1"/>
</dbReference>
<comment type="caution">
    <text evidence="8">The sequence shown here is derived from an EMBL/GenBank/DDBJ whole genome shotgun (WGS) entry which is preliminary data.</text>
</comment>
<name>A0A4R6HAH6_9BACT</name>
<dbReference type="Gene3D" id="3.40.720.10">
    <property type="entry name" value="Alkaline Phosphatase, subunit A"/>
    <property type="match status" value="1"/>
</dbReference>
<evidence type="ECO:0000256" key="6">
    <source>
        <dbReference type="ARBA" id="ARBA00022837"/>
    </source>
</evidence>
<dbReference type="PROSITE" id="PS00149">
    <property type="entry name" value="SULFATASE_2"/>
    <property type="match status" value="1"/>
</dbReference>
<dbReference type="AlphaFoldDB" id="A0A4R6HAH6"/>
<evidence type="ECO:0000256" key="5">
    <source>
        <dbReference type="ARBA" id="ARBA00022801"/>
    </source>
</evidence>
<evidence type="ECO:0000259" key="7">
    <source>
        <dbReference type="Pfam" id="PF00884"/>
    </source>
</evidence>
<protein>
    <submittedName>
        <fullName evidence="8">Arylsulfatase A-like enzyme</fullName>
    </submittedName>
</protein>
<gene>
    <name evidence="8" type="ORF">DET52_101718</name>
</gene>
<dbReference type="GO" id="GO:0046872">
    <property type="term" value="F:metal ion binding"/>
    <property type="evidence" value="ECO:0007669"/>
    <property type="project" value="UniProtKB-KW"/>
</dbReference>
<dbReference type="InterPro" id="IPR050738">
    <property type="entry name" value="Sulfatase"/>
</dbReference>
<dbReference type="InterPro" id="IPR024607">
    <property type="entry name" value="Sulfatase_CS"/>
</dbReference>
<evidence type="ECO:0000256" key="2">
    <source>
        <dbReference type="ARBA" id="ARBA00008779"/>
    </source>
</evidence>
<evidence type="ECO:0000256" key="3">
    <source>
        <dbReference type="ARBA" id="ARBA00022723"/>
    </source>
</evidence>
<dbReference type="PROSITE" id="PS00523">
    <property type="entry name" value="SULFATASE_1"/>
    <property type="match status" value="1"/>
</dbReference>
<evidence type="ECO:0000313" key="8">
    <source>
        <dbReference type="EMBL" id="TDO05360.1"/>
    </source>
</evidence>
<dbReference type="EMBL" id="SNWI01000001">
    <property type="protein sequence ID" value="TDO05360.1"/>
    <property type="molecule type" value="Genomic_DNA"/>
</dbReference>
<keyword evidence="6" id="KW-0106">Calcium</keyword>
<reference evidence="8 9" key="1">
    <citation type="submission" date="2019-03" db="EMBL/GenBank/DDBJ databases">
        <title>Freshwater and sediment microbial communities from various areas in North America, analyzing microbe dynamics in response to fracking.</title>
        <authorList>
            <person name="Lamendella R."/>
        </authorList>
    </citation>
    <scope>NUCLEOTIDE SEQUENCE [LARGE SCALE GENOMIC DNA]</scope>
    <source>
        <strain evidence="8 9">114D</strain>
    </source>
</reference>
<dbReference type="Pfam" id="PF00884">
    <property type="entry name" value="Sulfatase"/>
    <property type="match status" value="1"/>
</dbReference>
<evidence type="ECO:0000256" key="4">
    <source>
        <dbReference type="ARBA" id="ARBA00022729"/>
    </source>
</evidence>
<dbReference type="PROSITE" id="PS51257">
    <property type="entry name" value="PROKAR_LIPOPROTEIN"/>
    <property type="match status" value="1"/>
</dbReference>
<keyword evidence="3" id="KW-0479">Metal-binding</keyword>
<dbReference type="InterPro" id="IPR000917">
    <property type="entry name" value="Sulfatase_N"/>
</dbReference>
<accession>A0A4R6HAH6</accession>
<evidence type="ECO:0000313" key="9">
    <source>
        <dbReference type="Proteomes" id="UP000294848"/>
    </source>
</evidence>
<dbReference type="RefSeq" id="WP_133463414.1">
    <property type="nucleotide sequence ID" value="NZ_SNWI01000001.1"/>
</dbReference>
<dbReference type="Gene3D" id="3.30.1120.10">
    <property type="match status" value="1"/>
</dbReference>
<dbReference type="PANTHER" id="PTHR42693:SF42">
    <property type="entry name" value="ARYLSULFATASE G"/>
    <property type="match status" value="1"/>
</dbReference>
<proteinExistence type="inferred from homology"/>
<comment type="cofactor">
    <cofactor evidence="1">
        <name>Ca(2+)</name>
        <dbReference type="ChEBI" id="CHEBI:29108"/>
    </cofactor>
</comment>
<feature type="domain" description="Sulfatase N-terminal" evidence="7">
    <location>
        <begin position="33"/>
        <end position="359"/>
    </location>
</feature>
<organism evidence="8 9">
    <name type="scientific">Sunxiuqinia elliptica</name>
    <dbReference type="NCBI Taxonomy" id="655355"/>
    <lineage>
        <taxon>Bacteria</taxon>
        <taxon>Pseudomonadati</taxon>
        <taxon>Bacteroidota</taxon>
        <taxon>Bacteroidia</taxon>
        <taxon>Marinilabiliales</taxon>
        <taxon>Prolixibacteraceae</taxon>
        <taxon>Sunxiuqinia</taxon>
    </lineage>
</organism>
<dbReference type="OrthoDB" id="9765065at2"/>
<dbReference type="InterPro" id="IPR017850">
    <property type="entry name" value="Alkaline_phosphatase_core_sf"/>
</dbReference>
<dbReference type="GO" id="GO:0004065">
    <property type="term" value="F:arylsulfatase activity"/>
    <property type="evidence" value="ECO:0007669"/>
    <property type="project" value="TreeGrafter"/>
</dbReference>
<keyword evidence="5" id="KW-0378">Hydrolase</keyword>
<dbReference type="Proteomes" id="UP000294848">
    <property type="component" value="Unassembled WGS sequence"/>
</dbReference>
<dbReference type="SUPFAM" id="SSF53649">
    <property type="entry name" value="Alkaline phosphatase-like"/>
    <property type="match status" value="1"/>
</dbReference>
<evidence type="ECO:0000256" key="1">
    <source>
        <dbReference type="ARBA" id="ARBA00001913"/>
    </source>
</evidence>
<comment type="similarity">
    <text evidence="2">Belongs to the sulfatase family.</text>
</comment>
<keyword evidence="4" id="KW-0732">Signal</keyword>
<dbReference type="CDD" id="cd16144">
    <property type="entry name" value="ARS_like"/>
    <property type="match status" value="1"/>
</dbReference>
<sequence>MKEFKALVILFLAGLTSCSQKQNSQNTVVENKPNVLFILIDDLGWQDLECYGSTFYETPNIDKIRSEGIMFTNAYSACPVCSPTRASILTGKNPAHLQFTGHITRIGRHRYPEHGRIVPPHDKMHVELDEVMIPEALNGLGYATVSIGKWHVGDKEMYFPTHQGFDQNIAGYEDGSPPTYWGPYELDRDWNSVIKNLPNRTGDEYLTDRLTDEAIKFIKDHKERPFFMYLSHYAVHTPLEAPDSLVHKYEEKLKKNPVQKSATYAAMVEKVDDNVGRLLDEVDKLGLTDNTIVIFYSDNGGTTEATINTPLREGKGFLYEGGIRVPLMVKWPGHIKPDTQCDVPVISDDLYPTIMAMIGEGTKPGTDIDGVSLLSLMEQQANELGREQLCWYYPHYSPQAQMPGYAIRKGNYKLIEHYDPIKLELFDLSQDLSETHNLAEEMPEKVNELKTAYQKWLIRMKPVMHALNPNYIKSR</sequence>